<feature type="compositionally biased region" description="Low complexity" evidence="1">
    <location>
        <begin position="44"/>
        <end position="59"/>
    </location>
</feature>
<feature type="compositionally biased region" description="Polar residues" evidence="1">
    <location>
        <begin position="1"/>
        <end position="10"/>
    </location>
</feature>
<feature type="region of interest" description="Disordered" evidence="1">
    <location>
        <begin position="36"/>
        <end position="128"/>
    </location>
</feature>
<reference evidence="4" key="1">
    <citation type="submission" date="2017-02" db="UniProtKB">
        <authorList>
            <consortium name="WormBaseParasite"/>
        </authorList>
    </citation>
    <scope>IDENTIFICATION</scope>
</reference>
<dbReference type="WBParaSite" id="NBR_0002066001-mRNA-1">
    <property type="protein sequence ID" value="NBR_0002066001-mRNA-1"/>
    <property type="gene ID" value="NBR_0002066001"/>
</dbReference>
<accession>A0A0N4YTT8</accession>
<proteinExistence type="predicted"/>
<organism evidence="4">
    <name type="scientific">Nippostrongylus brasiliensis</name>
    <name type="common">Rat hookworm</name>
    <dbReference type="NCBI Taxonomy" id="27835"/>
    <lineage>
        <taxon>Eukaryota</taxon>
        <taxon>Metazoa</taxon>
        <taxon>Ecdysozoa</taxon>
        <taxon>Nematoda</taxon>
        <taxon>Chromadorea</taxon>
        <taxon>Rhabditida</taxon>
        <taxon>Rhabditina</taxon>
        <taxon>Rhabditomorpha</taxon>
        <taxon>Strongyloidea</taxon>
        <taxon>Heligmosomidae</taxon>
        <taxon>Nippostrongylus</taxon>
    </lineage>
</organism>
<feature type="compositionally biased region" description="Polar residues" evidence="1">
    <location>
        <begin position="97"/>
        <end position="107"/>
    </location>
</feature>
<dbReference type="EMBL" id="UYSL01025380">
    <property type="protein sequence ID" value="VDL84398.1"/>
    <property type="molecule type" value="Genomic_DNA"/>
</dbReference>
<name>A0A0N4YTT8_NIPBR</name>
<feature type="compositionally biased region" description="Acidic residues" evidence="1">
    <location>
        <begin position="60"/>
        <end position="92"/>
    </location>
</feature>
<protein>
    <submittedName>
        <fullName evidence="4">Acidic repeat-containing protein-like</fullName>
    </submittedName>
</protein>
<keyword evidence="3" id="KW-1185">Reference proteome</keyword>
<evidence type="ECO:0000313" key="2">
    <source>
        <dbReference type="EMBL" id="VDL84398.1"/>
    </source>
</evidence>
<gene>
    <name evidence="2" type="ORF">NBR_LOCUS20661</name>
</gene>
<feature type="region of interest" description="Disordered" evidence="1">
    <location>
        <begin position="1"/>
        <end position="22"/>
    </location>
</feature>
<evidence type="ECO:0000313" key="4">
    <source>
        <dbReference type="WBParaSite" id="NBR_0002066001-mRNA-1"/>
    </source>
</evidence>
<reference evidence="2 3" key="2">
    <citation type="submission" date="2018-11" db="EMBL/GenBank/DDBJ databases">
        <authorList>
            <consortium name="Pathogen Informatics"/>
        </authorList>
    </citation>
    <scope>NUCLEOTIDE SEQUENCE [LARGE SCALE GENOMIC DNA]</scope>
</reference>
<evidence type="ECO:0000313" key="3">
    <source>
        <dbReference type="Proteomes" id="UP000271162"/>
    </source>
</evidence>
<sequence>MMQSYAVATSSEEDRYSCDESDAMQRAFSELSSYYSGLEEHGSTELTSSTDDSGTSGSSDEYDDESDEDYEEESDDDEVSDGEEDEGSEESDESSRSTHPSDTSFELSTLIEEMDQEKLGDTDESCLR</sequence>
<dbReference type="Proteomes" id="UP000271162">
    <property type="component" value="Unassembled WGS sequence"/>
</dbReference>
<dbReference type="AlphaFoldDB" id="A0A0N4YTT8"/>
<evidence type="ECO:0000256" key="1">
    <source>
        <dbReference type="SAM" id="MobiDB-lite"/>
    </source>
</evidence>
<feature type="compositionally biased region" description="Basic and acidic residues" evidence="1">
    <location>
        <begin position="116"/>
        <end position="128"/>
    </location>
</feature>